<protein>
    <submittedName>
        <fullName evidence="3">Uncharacterized protein</fullName>
    </submittedName>
</protein>
<dbReference type="Proteomes" id="UP000033710">
    <property type="component" value="Unassembled WGS sequence"/>
</dbReference>
<sequence>MEGQEGAGTRQIPRDEKGKGKEGKREGENGRRELIWRGDGQKATAEHNRATGKVQLEWRVVAAVFMTLRPFFPELLDAFFLLIFITFFPILSRQLGIGTHRALDHADVVLTEASRFARGIHFDVLGCQQGAELTGPTAGVLGANSSATKGMDRGNASSILRAANSGTETKEND</sequence>
<keyword evidence="2" id="KW-1133">Transmembrane helix</keyword>
<dbReference type="EMBL" id="AXCR01000007">
    <property type="protein sequence ID" value="KJR85051.1"/>
    <property type="molecule type" value="Genomic_DNA"/>
</dbReference>
<dbReference type="AlphaFoldDB" id="A0A0F2MA63"/>
<dbReference type="KEGG" id="ssck:SPSK_09921"/>
<evidence type="ECO:0000256" key="2">
    <source>
        <dbReference type="SAM" id="Phobius"/>
    </source>
</evidence>
<evidence type="ECO:0000256" key="1">
    <source>
        <dbReference type="SAM" id="MobiDB-lite"/>
    </source>
</evidence>
<feature type="region of interest" description="Disordered" evidence="1">
    <location>
        <begin position="1"/>
        <end position="48"/>
    </location>
</feature>
<feature type="compositionally biased region" description="Basic and acidic residues" evidence="1">
    <location>
        <begin position="12"/>
        <end position="48"/>
    </location>
</feature>
<name>A0A0F2MA63_SPOSC</name>
<evidence type="ECO:0000313" key="3">
    <source>
        <dbReference type="EMBL" id="KJR85051.1"/>
    </source>
</evidence>
<dbReference type="VEuPathDB" id="FungiDB:SPSK_09921"/>
<reference evidence="3 4" key="1">
    <citation type="journal article" date="2014" name="BMC Genomics">
        <title>Comparative genomics of the major fungal agents of human and animal Sporotrichosis: Sporothrix schenckii and Sporothrix brasiliensis.</title>
        <authorList>
            <person name="Teixeira M.M."/>
            <person name="de Almeida L.G."/>
            <person name="Kubitschek-Barreira P."/>
            <person name="Alves F.L."/>
            <person name="Kioshima E.S."/>
            <person name="Abadio A.K."/>
            <person name="Fernandes L."/>
            <person name="Derengowski L.S."/>
            <person name="Ferreira K.S."/>
            <person name="Souza R.C."/>
            <person name="Ruiz J.C."/>
            <person name="de Andrade N.C."/>
            <person name="Paes H.C."/>
            <person name="Nicola A.M."/>
            <person name="Albuquerque P."/>
            <person name="Gerber A.L."/>
            <person name="Martins V.P."/>
            <person name="Peconick L.D."/>
            <person name="Neto A.V."/>
            <person name="Chaucanez C.B."/>
            <person name="Silva P.A."/>
            <person name="Cunha O.L."/>
            <person name="de Oliveira F.F."/>
            <person name="dos Santos T.C."/>
            <person name="Barros A.L."/>
            <person name="Soares M.A."/>
            <person name="de Oliveira L.M."/>
            <person name="Marini M.M."/>
            <person name="Villalobos-Duno H."/>
            <person name="Cunha M.M."/>
            <person name="de Hoog S."/>
            <person name="da Silveira J.F."/>
            <person name="Henrissat B."/>
            <person name="Nino-Vega G.A."/>
            <person name="Cisalpino P.S."/>
            <person name="Mora-Montes H.M."/>
            <person name="Almeida S.R."/>
            <person name="Stajich J.E."/>
            <person name="Lopes-Bezerra L.M."/>
            <person name="Vasconcelos A.T."/>
            <person name="Felipe M.S."/>
        </authorList>
    </citation>
    <scope>NUCLEOTIDE SEQUENCE [LARGE SCALE GENOMIC DNA]</scope>
    <source>
        <strain evidence="3 4">1099-18</strain>
    </source>
</reference>
<keyword evidence="2" id="KW-0812">Transmembrane</keyword>
<gene>
    <name evidence="3" type="ORF">SPSK_09921</name>
</gene>
<feature type="transmembrane region" description="Helical" evidence="2">
    <location>
        <begin position="71"/>
        <end position="91"/>
    </location>
</feature>
<evidence type="ECO:0000313" key="4">
    <source>
        <dbReference type="Proteomes" id="UP000033710"/>
    </source>
</evidence>
<reference evidence="3 4" key="2">
    <citation type="journal article" date="2015" name="Eukaryot. Cell">
        <title>Asexual propagation of a virulent clone complex in a human and feline outbreak of sporotrichosis.</title>
        <authorList>
            <person name="Teixeira Mde M."/>
            <person name="Rodrigues A.M."/>
            <person name="Tsui C.K."/>
            <person name="de Almeida L.G."/>
            <person name="Van Diepeningen A.D."/>
            <person name="van den Ende B.G."/>
            <person name="Fernandes G.F."/>
            <person name="Kano R."/>
            <person name="Hamelin R.C."/>
            <person name="Lopes-Bezerra L.M."/>
            <person name="Vasconcelos A.T."/>
            <person name="de Hoog S."/>
            <person name="de Camargo Z.P."/>
            <person name="Felipe M.S."/>
        </authorList>
    </citation>
    <scope>NUCLEOTIDE SEQUENCE [LARGE SCALE GENOMIC DNA]</scope>
    <source>
        <strain evidence="3 4">1099-18</strain>
    </source>
</reference>
<comment type="caution">
    <text evidence="3">The sequence shown here is derived from an EMBL/GenBank/DDBJ whole genome shotgun (WGS) entry which is preliminary data.</text>
</comment>
<proteinExistence type="predicted"/>
<keyword evidence="2" id="KW-0472">Membrane</keyword>
<dbReference type="GeneID" id="27671765"/>
<accession>A0A0F2MA63</accession>
<dbReference type="RefSeq" id="XP_016587727.1">
    <property type="nucleotide sequence ID" value="XM_016736488.1"/>
</dbReference>
<organism evidence="3 4">
    <name type="scientific">Sporothrix schenckii 1099-18</name>
    <dbReference type="NCBI Taxonomy" id="1397361"/>
    <lineage>
        <taxon>Eukaryota</taxon>
        <taxon>Fungi</taxon>
        <taxon>Dikarya</taxon>
        <taxon>Ascomycota</taxon>
        <taxon>Pezizomycotina</taxon>
        <taxon>Sordariomycetes</taxon>
        <taxon>Sordariomycetidae</taxon>
        <taxon>Ophiostomatales</taxon>
        <taxon>Ophiostomataceae</taxon>
        <taxon>Sporothrix</taxon>
    </lineage>
</organism>